<sequence length="62" mass="7144">MDEDQERQASAEIEVTDEMLKAGVEAVSIYRDDAMAETLASMVYQAMEEVRRRFEQKDKNQG</sequence>
<dbReference type="RefSeq" id="WP_200342566.1">
    <property type="nucleotide sequence ID" value="NZ_NRRL01000080.1"/>
</dbReference>
<accession>A0ABS1DIB8</accession>
<evidence type="ECO:0000313" key="1">
    <source>
        <dbReference type="EMBL" id="MBK1670212.1"/>
    </source>
</evidence>
<proteinExistence type="predicted"/>
<dbReference type="EMBL" id="NRRL01000080">
    <property type="protein sequence ID" value="MBK1670212.1"/>
    <property type="molecule type" value="Genomic_DNA"/>
</dbReference>
<comment type="caution">
    <text evidence="1">The sequence shown here is derived from an EMBL/GenBank/DDBJ whole genome shotgun (WGS) entry which is preliminary data.</text>
</comment>
<protein>
    <submittedName>
        <fullName evidence="1">Uncharacterized protein</fullName>
    </submittedName>
</protein>
<dbReference type="Proteomes" id="UP001296873">
    <property type="component" value="Unassembled WGS sequence"/>
</dbReference>
<name>A0ABS1DIB8_9PROT</name>
<gene>
    <name evidence="1" type="ORF">CKO28_19445</name>
</gene>
<reference evidence="1 2" key="1">
    <citation type="journal article" date="2020" name="Microorganisms">
        <title>Osmotic Adaptation and Compatible Solute Biosynthesis of Phototrophic Bacteria as Revealed from Genome Analyses.</title>
        <authorList>
            <person name="Imhoff J.F."/>
            <person name="Rahn T."/>
            <person name="Kunzel S."/>
            <person name="Keller A."/>
            <person name="Neulinger S.C."/>
        </authorList>
    </citation>
    <scope>NUCLEOTIDE SEQUENCE [LARGE SCALE GENOMIC DNA]</scope>
    <source>
        <strain evidence="1 2">DSM 9895</strain>
    </source>
</reference>
<keyword evidence="2" id="KW-1185">Reference proteome</keyword>
<organism evidence="1 2">
    <name type="scientific">Rhodovibrio sodomensis</name>
    <dbReference type="NCBI Taxonomy" id="1088"/>
    <lineage>
        <taxon>Bacteria</taxon>
        <taxon>Pseudomonadati</taxon>
        <taxon>Pseudomonadota</taxon>
        <taxon>Alphaproteobacteria</taxon>
        <taxon>Rhodospirillales</taxon>
        <taxon>Rhodovibrionaceae</taxon>
        <taxon>Rhodovibrio</taxon>
    </lineage>
</organism>
<evidence type="ECO:0000313" key="2">
    <source>
        <dbReference type="Proteomes" id="UP001296873"/>
    </source>
</evidence>